<sequence>MPSLQYTRADILLLLFQLNITQ</sequence>
<reference evidence="1" key="1">
    <citation type="submission" date="2014-11" db="EMBL/GenBank/DDBJ databases">
        <authorList>
            <person name="Amaro Gonzalez C."/>
        </authorList>
    </citation>
    <scope>NUCLEOTIDE SEQUENCE</scope>
</reference>
<accession>A0A0E9VH99</accession>
<proteinExistence type="predicted"/>
<reference evidence="1" key="2">
    <citation type="journal article" date="2015" name="Fish Shellfish Immunol.">
        <title>Early steps in the European eel (Anguilla anguilla)-Vibrio vulnificus interaction in the gills: Role of the RtxA13 toxin.</title>
        <authorList>
            <person name="Callol A."/>
            <person name="Pajuelo D."/>
            <person name="Ebbesson L."/>
            <person name="Teles M."/>
            <person name="MacKenzie S."/>
            <person name="Amaro C."/>
        </authorList>
    </citation>
    <scope>NUCLEOTIDE SEQUENCE</scope>
</reference>
<dbReference type="AlphaFoldDB" id="A0A0E9VH99"/>
<name>A0A0E9VH99_ANGAN</name>
<evidence type="ECO:0000313" key="1">
    <source>
        <dbReference type="EMBL" id="JAH76785.1"/>
    </source>
</evidence>
<protein>
    <submittedName>
        <fullName evidence="1">Uncharacterized protein</fullName>
    </submittedName>
</protein>
<dbReference type="EMBL" id="GBXM01031792">
    <property type="protein sequence ID" value="JAH76785.1"/>
    <property type="molecule type" value="Transcribed_RNA"/>
</dbReference>
<organism evidence="1">
    <name type="scientific">Anguilla anguilla</name>
    <name type="common">European freshwater eel</name>
    <name type="synonym">Muraena anguilla</name>
    <dbReference type="NCBI Taxonomy" id="7936"/>
    <lineage>
        <taxon>Eukaryota</taxon>
        <taxon>Metazoa</taxon>
        <taxon>Chordata</taxon>
        <taxon>Craniata</taxon>
        <taxon>Vertebrata</taxon>
        <taxon>Euteleostomi</taxon>
        <taxon>Actinopterygii</taxon>
        <taxon>Neopterygii</taxon>
        <taxon>Teleostei</taxon>
        <taxon>Anguilliformes</taxon>
        <taxon>Anguillidae</taxon>
        <taxon>Anguilla</taxon>
    </lineage>
</organism>